<dbReference type="EMBL" id="VIGC01000022">
    <property type="protein sequence ID" value="TQE94581.1"/>
    <property type="molecule type" value="Genomic_DNA"/>
</dbReference>
<reference evidence="5 6" key="1">
    <citation type="submission" date="2019-06" db="EMBL/GenBank/DDBJ databases">
        <title>Genome sequence of Litorilinea aerophila BAA-2444.</title>
        <authorList>
            <person name="Maclea K.S."/>
            <person name="Maurais E.G."/>
            <person name="Iannazzi L.C."/>
        </authorList>
    </citation>
    <scope>NUCLEOTIDE SEQUENCE [LARGE SCALE GENOMIC DNA]</scope>
    <source>
        <strain evidence="5 6">ATCC BAA-2444</strain>
    </source>
</reference>
<dbReference type="OrthoDB" id="9774454at2"/>
<sequence>MYPAKFDYHRPSSVQEAVSLLQANPDAKVLAGGHSLLPAMKLRLAQPAALVDIGRIPGLSGVSLADGRLRIGPLTTHAELASSELVRQHCPLLAEAAGVIGDRQVRHRGTIGGNLVHADPASDLPAVVVALDGVLHLTGPGGERQVSAADFFVDLLTTDIQPGELLTAIEVSTLGAGSGSCYLKFEHPASGYAVCGAAAIVQLDGSGRCSGARLALNGVSVKPVDAGAVTGALVGQALDDATIDQAVDAHLSIQDPMGDIYASEEYRQALARSYAKQALKLARDRARG</sequence>
<keyword evidence="1" id="KW-0285">Flavoprotein</keyword>
<dbReference type="AlphaFoldDB" id="A0A540VCT8"/>
<gene>
    <name evidence="5" type="ORF">FKZ61_15990</name>
</gene>
<dbReference type="GO" id="GO:0071949">
    <property type="term" value="F:FAD binding"/>
    <property type="evidence" value="ECO:0007669"/>
    <property type="project" value="InterPro"/>
</dbReference>
<protein>
    <submittedName>
        <fullName evidence="5">Xanthine dehydrogenase family protein subunit M</fullName>
    </submittedName>
</protein>
<dbReference type="RefSeq" id="WP_141611152.1">
    <property type="nucleotide sequence ID" value="NZ_VIGC02000022.1"/>
</dbReference>
<dbReference type="SUPFAM" id="SSF55447">
    <property type="entry name" value="CO dehydrogenase flavoprotein C-terminal domain-like"/>
    <property type="match status" value="1"/>
</dbReference>
<dbReference type="InterPro" id="IPR051312">
    <property type="entry name" value="Diverse_Substr_Oxidored"/>
</dbReference>
<dbReference type="PANTHER" id="PTHR42659">
    <property type="entry name" value="XANTHINE DEHYDROGENASE SUBUNIT C-RELATED"/>
    <property type="match status" value="1"/>
</dbReference>
<dbReference type="InterPro" id="IPR036683">
    <property type="entry name" value="CO_DH_flav_C_dom_sf"/>
</dbReference>
<evidence type="ECO:0000256" key="1">
    <source>
        <dbReference type="ARBA" id="ARBA00022630"/>
    </source>
</evidence>
<evidence type="ECO:0000259" key="4">
    <source>
        <dbReference type="PROSITE" id="PS51387"/>
    </source>
</evidence>
<dbReference type="Gene3D" id="3.30.43.10">
    <property type="entry name" value="Uridine Diphospho-n-acetylenolpyruvylglucosamine Reductase, domain 2"/>
    <property type="match status" value="1"/>
</dbReference>
<feature type="domain" description="FAD-binding PCMH-type" evidence="4">
    <location>
        <begin position="1"/>
        <end position="176"/>
    </location>
</feature>
<evidence type="ECO:0000256" key="3">
    <source>
        <dbReference type="ARBA" id="ARBA00023002"/>
    </source>
</evidence>
<dbReference type="Pfam" id="PF00941">
    <property type="entry name" value="FAD_binding_5"/>
    <property type="match status" value="1"/>
</dbReference>
<dbReference type="InParanoid" id="A0A540VCT8"/>
<dbReference type="InterPro" id="IPR002346">
    <property type="entry name" value="Mopterin_DH_FAD-bd"/>
</dbReference>
<comment type="caution">
    <text evidence="5">The sequence shown here is derived from an EMBL/GenBank/DDBJ whole genome shotgun (WGS) entry which is preliminary data.</text>
</comment>
<dbReference type="InterPro" id="IPR016169">
    <property type="entry name" value="FAD-bd_PCMH_sub2"/>
</dbReference>
<organism evidence="5 6">
    <name type="scientific">Litorilinea aerophila</name>
    <dbReference type="NCBI Taxonomy" id="1204385"/>
    <lineage>
        <taxon>Bacteria</taxon>
        <taxon>Bacillati</taxon>
        <taxon>Chloroflexota</taxon>
        <taxon>Caldilineae</taxon>
        <taxon>Caldilineales</taxon>
        <taxon>Caldilineaceae</taxon>
        <taxon>Litorilinea</taxon>
    </lineage>
</organism>
<keyword evidence="3" id="KW-0560">Oxidoreductase</keyword>
<dbReference type="Pfam" id="PF03450">
    <property type="entry name" value="CO_deh_flav_C"/>
    <property type="match status" value="1"/>
</dbReference>
<keyword evidence="6" id="KW-1185">Reference proteome</keyword>
<dbReference type="InterPro" id="IPR016166">
    <property type="entry name" value="FAD-bd_PCMH"/>
</dbReference>
<dbReference type="InterPro" id="IPR016167">
    <property type="entry name" value="FAD-bd_PCMH_sub1"/>
</dbReference>
<dbReference type="FunFam" id="3.30.465.10:FF:000017">
    <property type="entry name" value="Xanthine dehydrogenase, FAD binding subunit"/>
    <property type="match status" value="1"/>
</dbReference>
<dbReference type="PROSITE" id="PS51387">
    <property type="entry name" value="FAD_PCMH"/>
    <property type="match status" value="1"/>
</dbReference>
<dbReference type="SUPFAM" id="SSF56176">
    <property type="entry name" value="FAD-binding/transporter-associated domain-like"/>
    <property type="match status" value="1"/>
</dbReference>
<name>A0A540VCT8_9CHLR</name>
<evidence type="ECO:0000313" key="6">
    <source>
        <dbReference type="Proteomes" id="UP000317371"/>
    </source>
</evidence>
<proteinExistence type="predicted"/>
<dbReference type="InterPro" id="IPR005107">
    <property type="entry name" value="CO_DH_flav_C"/>
</dbReference>
<evidence type="ECO:0000256" key="2">
    <source>
        <dbReference type="ARBA" id="ARBA00022827"/>
    </source>
</evidence>
<accession>A0A540VCT8</accession>
<dbReference type="SMART" id="SM01092">
    <property type="entry name" value="CO_deh_flav_C"/>
    <property type="match status" value="1"/>
</dbReference>
<dbReference type="PANTHER" id="PTHR42659:SF2">
    <property type="entry name" value="XANTHINE DEHYDROGENASE SUBUNIT C-RELATED"/>
    <property type="match status" value="1"/>
</dbReference>
<dbReference type="InterPro" id="IPR036318">
    <property type="entry name" value="FAD-bd_PCMH-like_sf"/>
</dbReference>
<dbReference type="Gene3D" id="3.30.390.50">
    <property type="entry name" value="CO dehydrogenase flavoprotein, C-terminal domain"/>
    <property type="match status" value="1"/>
</dbReference>
<evidence type="ECO:0000313" key="5">
    <source>
        <dbReference type="EMBL" id="TQE94581.1"/>
    </source>
</evidence>
<dbReference type="GO" id="GO:0016491">
    <property type="term" value="F:oxidoreductase activity"/>
    <property type="evidence" value="ECO:0007669"/>
    <property type="project" value="UniProtKB-KW"/>
</dbReference>
<dbReference type="Proteomes" id="UP000317371">
    <property type="component" value="Unassembled WGS sequence"/>
</dbReference>
<keyword evidence="2" id="KW-0274">FAD</keyword>
<dbReference type="Gene3D" id="3.30.465.10">
    <property type="match status" value="1"/>
</dbReference>